<reference evidence="1" key="1">
    <citation type="submission" date="2021-05" db="EMBL/GenBank/DDBJ databases">
        <authorList>
            <person name="Pan Q."/>
            <person name="Jouanno E."/>
            <person name="Zahm M."/>
            <person name="Klopp C."/>
            <person name="Cabau C."/>
            <person name="Louis A."/>
            <person name="Berthelot C."/>
            <person name="Parey E."/>
            <person name="Roest Crollius H."/>
            <person name="Montfort J."/>
            <person name="Robinson-Rechavi M."/>
            <person name="Bouchez O."/>
            <person name="Lampietro C."/>
            <person name="Lopez Roques C."/>
            <person name="Donnadieu C."/>
            <person name="Postlethwait J."/>
            <person name="Bobe J."/>
            <person name="Dillon D."/>
            <person name="Chandos A."/>
            <person name="von Hippel F."/>
            <person name="Guiguen Y."/>
        </authorList>
    </citation>
    <scope>NUCLEOTIDE SEQUENCE</scope>
    <source>
        <strain evidence="1">YG-Jan2019</strain>
    </source>
</reference>
<dbReference type="EMBL" id="CM055734">
    <property type="protein sequence ID" value="KAJ8009417.1"/>
    <property type="molecule type" value="Genomic_DNA"/>
</dbReference>
<proteinExistence type="predicted"/>
<organism evidence="1 2">
    <name type="scientific">Dallia pectoralis</name>
    <name type="common">Alaska blackfish</name>
    <dbReference type="NCBI Taxonomy" id="75939"/>
    <lineage>
        <taxon>Eukaryota</taxon>
        <taxon>Metazoa</taxon>
        <taxon>Chordata</taxon>
        <taxon>Craniata</taxon>
        <taxon>Vertebrata</taxon>
        <taxon>Euteleostomi</taxon>
        <taxon>Actinopterygii</taxon>
        <taxon>Neopterygii</taxon>
        <taxon>Teleostei</taxon>
        <taxon>Protacanthopterygii</taxon>
        <taxon>Esociformes</taxon>
        <taxon>Umbridae</taxon>
        <taxon>Dallia</taxon>
    </lineage>
</organism>
<sequence length="108" mass="11820">MCCERGLEVGCVCKKAITVTQEDAIEPLLIVTHLLIHPDIILHVTLLKSSGGVSTTRECPKQHKTRRPENRRLLITRTQRQNPVLVGGNPEPANHGPPIGPDPQIGIP</sequence>
<comment type="caution">
    <text evidence="1">The sequence shown here is derived from an EMBL/GenBank/DDBJ whole genome shotgun (WGS) entry which is preliminary data.</text>
</comment>
<keyword evidence="2" id="KW-1185">Reference proteome</keyword>
<gene>
    <name evidence="1" type="ORF">DPEC_G00088660</name>
</gene>
<protein>
    <submittedName>
        <fullName evidence="1">Uncharacterized protein</fullName>
    </submittedName>
</protein>
<evidence type="ECO:0000313" key="1">
    <source>
        <dbReference type="EMBL" id="KAJ8009417.1"/>
    </source>
</evidence>
<accession>A0ACC2H0Y5</accession>
<dbReference type="Proteomes" id="UP001157502">
    <property type="component" value="Chromosome 7"/>
</dbReference>
<name>A0ACC2H0Y5_DALPE</name>
<evidence type="ECO:0000313" key="2">
    <source>
        <dbReference type="Proteomes" id="UP001157502"/>
    </source>
</evidence>